<keyword evidence="1" id="KW-0472">Membrane</keyword>
<keyword evidence="1" id="KW-0812">Transmembrane</keyword>
<name>A0AB39W4K9_9FLAO</name>
<dbReference type="RefSeq" id="WP_369753237.1">
    <property type="nucleotide sequence ID" value="NZ_CP165625.1"/>
</dbReference>
<accession>A0AB39W4K9</accession>
<evidence type="ECO:0000313" key="3">
    <source>
        <dbReference type="EMBL" id="XDU95806.1"/>
    </source>
</evidence>
<dbReference type="Gene3D" id="3.30.1150.10">
    <property type="match status" value="1"/>
</dbReference>
<dbReference type="InterPro" id="IPR037682">
    <property type="entry name" value="TonB_C"/>
</dbReference>
<proteinExistence type="predicted"/>
<dbReference type="InterPro" id="IPR051045">
    <property type="entry name" value="TonB-dependent_transducer"/>
</dbReference>
<evidence type="ECO:0000259" key="2">
    <source>
        <dbReference type="Pfam" id="PF03544"/>
    </source>
</evidence>
<dbReference type="AlphaFoldDB" id="A0AB39W4K9"/>
<dbReference type="Pfam" id="PF03544">
    <property type="entry name" value="TonB_C"/>
    <property type="match status" value="1"/>
</dbReference>
<dbReference type="SUPFAM" id="SSF74653">
    <property type="entry name" value="TolA/TonB C-terminal domain"/>
    <property type="match status" value="1"/>
</dbReference>
<dbReference type="EMBL" id="CP165625">
    <property type="protein sequence ID" value="XDU95806.1"/>
    <property type="molecule type" value="Genomic_DNA"/>
</dbReference>
<dbReference type="GO" id="GO:0055085">
    <property type="term" value="P:transmembrane transport"/>
    <property type="evidence" value="ECO:0007669"/>
    <property type="project" value="InterPro"/>
</dbReference>
<evidence type="ECO:0000256" key="1">
    <source>
        <dbReference type="SAM" id="Phobius"/>
    </source>
</evidence>
<gene>
    <name evidence="3" type="ORF">AB3G34_01485</name>
</gene>
<reference evidence="3" key="1">
    <citation type="submission" date="2024-07" db="EMBL/GenBank/DDBJ databases">
        <authorList>
            <person name="Biller S.J."/>
        </authorList>
    </citation>
    <scope>NUCLEOTIDE SEQUENCE</scope>
    <source>
        <strain evidence="3">WC2409</strain>
    </source>
</reference>
<dbReference type="GO" id="GO:0098797">
    <property type="term" value="C:plasma membrane protein complex"/>
    <property type="evidence" value="ECO:0007669"/>
    <property type="project" value="TreeGrafter"/>
</dbReference>
<dbReference type="PANTHER" id="PTHR33446:SF2">
    <property type="entry name" value="PROTEIN TONB"/>
    <property type="match status" value="1"/>
</dbReference>
<dbReference type="GO" id="GO:0031992">
    <property type="term" value="F:energy transducer activity"/>
    <property type="evidence" value="ECO:0007669"/>
    <property type="project" value="TreeGrafter"/>
</dbReference>
<keyword evidence="1" id="KW-1133">Transmembrane helix</keyword>
<sequence length="274" mass="30270">MSKQSLYEANWINLVFENRNKEYGAYQLRKENAKTSILALFMGVLLCASLISIPRVLSFFNLITTATTTIIEPIDEIIQLTTVQPQIKKQEEKILPKTLTQKPLESIDKKQLTNPIIVKAPLATPDLATTVESTTIIKNTTDGTGTIGTSTTPSQGNSTVISAPVDYGDTVVTTAILDKMPEFPGGINKFYNYIGKNFESPEVNGESSIRIYVSFVVEKDGSMSNIQVKNEPGYGLGREAIRVLKSMRTKWSPGMINSKAVRTSYNLPITVQMH</sequence>
<feature type="domain" description="TonB C-terminal" evidence="2">
    <location>
        <begin position="212"/>
        <end position="269"/>
    </location>
</feature>
<dbReference type="PANTHER" id="PTHR33446">
    <property type="entry name" value="PROTEIN TONB-RELATED"/>
    <property type="match status" value="1"/>
</dbReference>
<feature type="transmembrane region" description="Helical" evidence="1">
    <location>
        <begin position="37"/>
        <end position="57"/>
    </location>
</feature>
<organism evidence="3">
    <name type="scientific">Flavobacterium sp. WC2409</name>
    <dbReference type="NCBI Taxonomy" id="3234139"/>
    <lineage>
        <taxon>Bacteria</taxon>
        <taxon>Pseudomonadati</taxon>
        <taxon>Bacteroidota</taxon>
        <taxon>Flavobacteriia</taxon>
        <taxon>Flavobacteriales</taxon>
        <taxon>Flavobacteriaceae</taxon>
        <taxon>Flavobacterium</taxon>
    </lineage>
</organism>
<protein>
    <submittedName>
        <fullName evidence="3">Energy transducer TonB</fullName>
    </submittedName>
</protein>